<keyword evidence="2" id="KW-1133">Transmembrane helix</keyword>
<keyword evidence="4" id="KW-1185">Reference proteome</keyword>
<dbReference type="InterPro" id="IPR025557">
    <property type="entry name" value="DUF4282"/>
</dbReference>
<proteinExistence type="predicted"/>
<accession>A0A369W532</accession>
<comment type="caution">
    <text evidence="3">The sequence shown here is derived from an EMBL/GenBank/DDBJ whole genome shotgun (WGS) entry which is preliminary data.</text>
</comment>
<keyword evidence="2" id="KW-0812">Transmembrane</keyword>
<evidence type="ECO:0000313" key="3">
    <source>
        <dbReference type="EMBL" id="RDE09784.1"/>
    </source>
</evidence>
<keyword evidence="2" id="KW-0472">Membrane</keyword>
<feature type="region of interest" description="Disordered" evidence="1">
    <location>
        <begin position="114"/>
        <end position="165"/>
    </location>
</feature>
<dbReference type="EMBL" id="QQNH01000004">
    <property type="protein sequence ID" value="RDE09784.1"/>
    <property type="molecule type" value="Genomic_DNA"/>
</dbReference>
<feature type="transmembrane region" description="Helical" evidence="2">
    <location>
        <begin position="29"/>
        <end position="52"/>
    </location>
</feature>
<dbReference type="OrthoDB" id="7949883at2"/>
<protein>
    <submittedName>
        <fullName evidence="3">DUF4282 domain-containing protein</fullName>
    </submittedName>
</protein>
<reference evidence="4" key="1">
    <citation type="submission" date="2018-07" db="EMBL/GenBank/DDBJ databases">
        <authorList>
            <person name="Liu B.-T."/>
            <person name="Du Z."/>
        </authorList>
    </citation>
    <scope>NUCLEOTIDE SEQUENCE [LARGE SCALE GENOMIC DNA]</scope>
    <source>
        <strain evidence="4">XYN52</strain>
    </source>
</reference>
<evidence type="ECO:0000256" key="2">
    <source>
        <dbReference type="SAM" id="Phobius"/>
    </source>
</evidence>
<gene>
    <name evidence="3" type="ORF">DVH29_04380</name>
</gene>
<organism evidence="3 4">
    <name type="scientific">Pelagibacterium lacus</name>
    <dbReference type="NCBI Taxonomy" id="2282655"/>
    <lineage>
        <taxon>Bacteria</taxon>
        <taxon>Pseudomonadati</taxon>
        <taxon>Pseudomonadota</taxon>
        <taxon>Alphaproteobacteria</taxon>
        <taxon>Hyphomicrobiales</taxon>
        <taxon>Devosiaceae</taxon>
        <taxon>Pelagibacterium</taxon>
    </lineage>
</organism>
<feature type="compositionally biased region" description="Acidic residues" evidence="1">
    <location>
        <begin position="114"/>
        <end position="123"/>
    </location>
</feature>
<dbReference type="AlphaFoldDB" id="A0A369W532"/>
<dbReference type="Proteomes" id="UP000253759">
    <property type="component" value="Unassembled WGS sequence"/>
</dbReference>
<evidence type="ECO:0000256" key="1">
    <source>
        <dbReference type="SAM" id="MobiDB-lite"/>
    </source>
</evidence>
<sequence length="165" mass="17980">MKMDDLRKLATGNVVFNLNRIIAPKLVRILYLLGLAAILLWAVAHFFGTFRFGFGSGLWGLLEIAVYGLLALVVLRIVCEAVLVYFGTHATDPEEYTPPASRGSLFDDVRDAIEDLAETEDDDRPVTPPAPPPSTPASRPAQPVAEEPAVMPRADTPTPTEKPEP</sequence>
<dbReference type="RefSeq" id="WP_114644947.1">
    <property type="nucleotide sequence ID" value="NZ_QQNH01000004.1"/>
</dbReference>
<feature type="transmembrane region" description="Helical" evidence="2">
    <location>
        <begin position="64"/>
        <end position="86"/>
    </location>
</feature>
<evidence type="ECO:0000313" key="4">
    <source>
        <dbReference type="Proteomes" id="UP000253759"/>
    </source>
</evidence>
<feature type="compositionally biased region" description="Pro residues" evidence="1">
    <location>
        <begin position="126"/>
        <end position="135"/>
    </location>
</feature>
<dbReference type="Pfam" id="PF14110">
    <property type="entry name" value="DUF4282"/>
    <property type="match status" value="1"/>
</dbReference>
<name>A0A369W532_9HYPH</name>